<evidence type="ECO:0000313" key="1">
    <source>
        <dbReference type="EMBL" id="KAK0493605.1"/>
    </source>
</evidence>
<dbReference type="AlphaFoldDB" id="A0AA39UUN5"/>
<sequence>MSPNMTLATIELTASQILDYFRMPDGLLDTPCFIKSYQTLNKTLRATQLQVTKLVKKNWLLEMSLPAR</sequence>
<dbReference type="Proteomes" id="UP001175228">
    <property type="component" value="Unassembled WGS sequence"/>
</dbReference>
<proteinExistence type="predicted"/>
<reference evidence="1" key="1">
    <citation type="submission" date="2023-06" db="EMBL/GenBank/DDBJ databases">
        <authorList>
            <consortium name="Lawrence Berkeley National Laboratory"/>
            <person name="Ahrendt S."/>
            <person name="Sahu N."/>
            <person name="Indic B."/>
            <person name="Wong-Bajracharya J."/>
            <person name="Merenyi Z."/>
            <person name="Ke H.-M."/>
            <person name="Monk M."/>
            <person name="Kocsube S."/>
            <person name="Drula E."/>
            <person name="Lipzen A."/>
            <person name="Balint B."/>
            <person name="Henrissat B."/>
            <person name="Andreopoulos B."/>
            <person name="Martin F.M."/>
            <person name="Harder C.B."/>
            <person name="Rigling D."/>
            <person name="Ford K.L."/>
            <person name="Foster G.D."/>
            <person name="Pangilinan J."/>
            <person name="Papanicolaou A."/>
            <person name="Barry K."/>
            <person name="LaButti K."/>
            <person name="Viragh M."/>
            <person name="Koriabine M."/>
            <person name="Yan M."/>
            <person name="Riley R."/>
            <person name="Champramary S."/>
            <person name="Plett K.L."/>
            <person name="Tsai I.J."/>
            <person name="Slot J."/>
            <person name="Sipos G."/>
            <person name="Plett J."/>
            <person name="Nagy L.G."/>
            <person name="Grigoriev I.V."/>
        </authorList>
    </citation>
    <scope>NUCLEOTIDE SEQUENCE</scope>
    <source>
        <strain evidence="1">HWK02</strain>
    </source>
</reference>
<accession>A0AA39UUN5</accession>
<keyword evidence="2" id="KW-1185">Reference proteome</keyword>
<organism evidence="1 2">
    <name type="scientific">Armillaria luteobubalina</name>
    <dbReference type="NCBI Taxonomy" id="153913"/>
    <lineage>
        <taxon>Eukaryota</taxon>
        <taxon>Fungi</taxon>
        <taxon>Dikarya</taxon>
        <taxon>Basidiomycota</taxon>
        <taxon>Agaricomycotina</taxon>
        <taxon>Agaricomycetes</taxon>
        <taxon>Agaricomycetidae</taxon>
        <taxon>Agaricales</taxon>
        <taxon>Marasmiineae</taxon>
        <taxon>Physalacriaceae</taxon>
        <taxon>Armillaria</taxon>
    </lineage>
</organism>
<name>A0AA39UUN5_9AGAR</name>
<gene>
    <name evidence="1" type="ORF">EDD18DRAFT_1356560</name>
</gene>
<comment type="caution">
    <text evidence="1">The sequence shown here is derived from an EMBL/GenBank/DDBJ whole genome shotgun (WGS) entry which is preliminary data.</text>
</comment>
<protein>
    <submittedName>
        <fullName evidence="1">Uncharacterized protein</fullName>
    </submittedName>
</protein>
<evidence type="ECO:0000313" key="2">
    <source>
        <dbReference type="Proteomes" id="UP001175228"/>
    </source>
</evidence>
<dbReference type="EMBL" id="JAUEPU010000024">
    <property type="protein sequence ID" value="KAK0493605.1"/>
    <property type="molecule type" value="Genomic_DNA"/>
</dbReference>